<dbReference type="InterPro" id="IPR036388">
    <property type="entry name" value="WH-like_DNA-bd_sf"/>
</dbReference>
<sequence length="161" mass="18765">MDMDWRKLFSETKAMLMRQGRSAQDADDFMQEAYLRLREFGKRNRVTSPKALFMRTAYNLSIDAHRSKATRGDEVQPEDVDIVDPRPSPEAGVLGRECIKRMDVCLGRLDDRTRQMVLEYHVHGLTFEQIGRKHGVNASTVHHQVSTAMFKVYSWMRGWYP</sequence>
<dbReference type="InterPro" id="IPR013249">
    <property type="entry name" value="RNA_pol_sigma70_r4_t2"/>
</dbReference>
<accession>A0ABW7EX75</accession>
<comment type="similarity">
    <text evidence="1">Belongs to the sigma-70 factor family. ECF subfamily.</text>
</comment>
<reference evidence="7 8" key="1">
    <citation type="submission" date="2024-09" db="EMBL/GenBank/DDBJ databases">
        <title>Novel species of the genus Pelomonas and Roseateles isolated from streams.</title>
        <authorList>
            <person name="Lu H."/>
        </authorList>
    </citation>
    <scope>NUCLEOTIDE SEQUENCE [LARGE SCALE GENOMIC DNA]</scope>
    <source>
        <strain evidence="7 8">DC23W</strain>
    </source>
</reference>
<dbReference type="NCBIfam" id="TIGR02937">
    <property type="entry name" value="sigma70-ECF"/>
    <property type="match status" value="1"/>
</dbReference>
<evidence type="ECO:0000259" key="6">
    <source>
        <dbReference type="Pfam" id="PF08281"/>
    </source>
</evidence>
<comment type="caution">
    <text evidence="7">The sequence shown here is derived from an EMBL/GenBank/DDBJ whole genome shotgun (WGS) entry which is preliminary data.</text>
</comment>
<keyword evidence="8" id="KW-1185">Reference proteome</keyword>
<dbReference type="Pfam" id="PF08281">
    <property type="entry name" value="Sigma70_r4_2"/>
    <property type="match status" value="1"/>
</dbReference>
<dbReference type="RefSeq" id="WP_394473262.1">
    <property type="nucleotide sequence ID" value="NZ_JBIGHY010000018.1"/>
</dbReference>
<dbReference type="InterPro" id="IPR007627">
    <property type="entry name" value="RNA_pol_sigma70_r2"/>
</dbReference>
<protein>
    <submittedName>
        <fullName evidence="7">RNA polymerase sigma factor</fullName>
    </submittedName>
</protein>
<dbReference type="Pfam" id="PF04542">
    <property type="entry name" value="Sigma70_r2"/>
    <property type="match status" value="1"/>
</dbReference>
<evidence type="ECO:0000313" key="7">
    <source>
        <dbReference type="EMBL" id="MFG6417203.1"/>
    </source>
</evidence>
<dbReference type="Proteomes" id="UP001606300">
    <property type="component" value="Unassembled WGS sequence"/>
</dbReference>
<evidence type="ECO:0000259" key="5">
    <source>
        <dbReference type="Pfam" id="PF04542"/>
    </source>
</evidence>
<evidence type="ECO:0000256" key="2">
    <source>
        <dbReference type="ARBA" id="ARBA00023015"/>
    </source>
</evidence>
<dbReference type="InterPro" id="IPR014284">
    <property type="entry name" value="RNA_pol_sigma-70_dom"/>
</dbReference>
<dbReference type="SUPFAM" id="SSF88946">
    <property type="entry name" value="Sigma2 domain of RNA polymerase sigma factors"/>
    <property type="match status" value="1"/>
</dbReference>
<proteinExistence type="inferred from homology"/>
<name>A0ABW7EX75_9BURK</name>
<evidence type="ECO:0000313" key="8">
    <source>
        <dbReference type="Proteomes" id="UP001606300"/>
    </source>
</evidence>
<keyword evidence="2" id="KW-0805">Transcription regulation</keyword>
<keyword evidence="4" id="KW-0804">Transcription</keyword>
<keyword evidence="3" id="KW-0731">Sigma factor</keyword>
<evidence type="ECO:0000256" key="1">
    <source>
        <dbReference type="ARBA" id="ARBA00010641"/>
    </source>
</evidence>
<organism evidence="7 8">
    <name type="scientific">Pelomonas dachongensis</name>
    <dbReference type="NCBI Taxonomy" id="3299029"/>
    <lineage>
        <taxon>Bacteria</taxon>
        <taxon>Pseudomonadati</taxon>
        <taxon>Pseudomonadota</taxon>
        <taxon>Betaproteobacteria</taxon>
        <taxon>Burkholderiales</taxon>
        <taxon>Sphaerotilaceae</taxon>
        <taxon>Roseateles</taxon>
    </lineage>
</organism>
<dbReference type="EMBL" id="JBIGHY010000018">
    <property type="protein sequence ID" value="MFG6417203.1"/>
    <property type="molecule type" value="Genomic_DNA"/>
</dbReference>
<dbReference type="InterPro" id="IPR039425">
    <property type="entry name" value="RNA_pol_sigma-70-like"/>
</dbReference>
<dbReference type="Gene3D" id="1.10.10.10">
    <property type="entry name" value="Winged helix-like DNA-binding domain superfamily/Winged helix DNA-binding domain"/>
    <property type="match status" value="1"/>
</dbReference>
<gene>
    <name evidence="7" type="ORF">ACG02S_25230</name>
</gene>
<dbReference type="SUPFAM" id="SSF88659">
    <property type="entry name" value="Sigma3 and sigma4 domains of RNA polymerase sigma factors"/>
    <property type="match status" value="1"/>
</dbReference>
<feature type="domain" description="RNA polymerase sigma factor 70 region 4 type 2" evidence="6">
    <location>
        <begin position="101"/>
        <end position="148"/>
    </location>
</feature>
<dbReference type="PANTHER" id="PTHR43133">
    <property type="entry name" value="RNA POLYMERASE ECF-TYPE SIGMA FACTO"/>
    <property type="match status" value="1"/>
</dbReference>
<dbReference type="PANTHER" id="PTHR43133:SF63">
    <property type="entry name" value="RNA POLYMERASE SIGMA FACTOR FECI-RELATED"/>
    <property type="match status" value="1"/>
</dbReference>
<evidence type="ECO:0000256" key="4">
    <source>
        <dbReference type="ARBA" id="ARBA00023163"/>
    </source>
</evidence>
<dbReference type="InterPro" id="IPR013324">
    <property type="entry name" value="RNA_pol_sigma_r3/r4-like"/>
</dbReference>
<feature type="domain" description="RNA polymerase sigma-70 region 2" evidence="5">
    <location>
        <begin position="14"/>
        <end position="69"/>
    </location>
</feature>
<dbReference type="Gene3D" id="1.10.1740.10">
    <property type="match status" value="1"/>
</dbReference>
<evidence type="ECO:0000256" key="3">
    <source>
        <dbReference type="ARBA" id="ARBA00023082"/>
    </source>
</evidence>
<dbReference type="InterPro" id="IPR013325">
    <property type="entry name" value="RNA_pol_sigma_r2"/>
</dbReference>